<keyword evidence="1" id="KW-0812">Transmembrane</keyword>
<dbReference type="GeneID" id="87624128"/>
<sequence>MRWILAIILVLIGAFLFSLTIDQMSNIGHIIMRIVGFGSIFVAGFIVRGKKEE</sequence>
<dbReference type="EMBL" id="CP133461">
    <property type="protein sequence ID" value="WMV74739.1"/>
    <property type="molecule type" value="Genomic_DNA"/>
</dbReference>
<evidence type="ECO:0000313" key="3">
    <source>
        <dbReference type="Proteomes" id="UP001297580"/>
    </source>
</evidence>
<proteinExistence type="predicted"/>
<organism evidence="2 3">
    <name type="scientific">Geobacillus thermodenitrificans</name>
    <dbReference type="NCBI Taxonomy" id="33940"/>
    <lineage>
        <taxon>Bacteria</taxon>
        <taxon>Bacillati</taxon>
        <taxon>Bacillota</taxon>
        <taxon>Bacilli</taxon>
        <taxon>Bacillales</taxon>
        <taxon>Anoxybacillaceae</taxon>
        <taxon>Geobacillus</taxon>
    </lineage>
</organism>
<name>A0ABY9Q760_GEOTD</name>
<gene>
    <name evidence="2" type="ORF">HSX42_10495</name>
</gene>
<evidence type="ECO:0008006" key="4">
    <source>
        <dbReference type="Google" id="ProtNLM"/>
    </source>
</evidence>
<keyword evidence="3" id="KW-1185">Reference proteome</keyword>
<dbReference type="Proteomes" id="UP001297580">
    <property type="component" value="Chromosome"/>
</dbReference>
<protein>
    <recommendedName>
        <fullName evidence="4">Serine kinase</fullName>
    </recommendedName>
</protein>
<accession>A0ABY9Q760</accession>
<reference evidence="2 3" key="1">
    <citation type="submission" date="2023-08" db="EMBL/GenBank/DDBJ databases">
        <title>Complete genome sequence of Geobacillus thermodenitrificans K1041, a genetically tractable strain representative of the genus Geobacillus.</title>
        <authorList>
            <person name="Kani S."/>
            <person name="Suzuki H."/>
        </authorList>
    </citation>
    <scope>NUCLEOTIDE SEQUENCE [LARGE SCALE GENOMIC DNA]</scope>
    <source>
        <strain evidence="2 3">K1041</strain>
    </source>
</reference>
<dbReference type="RefSeq" id="WP_008880018.1">
    <property type="nucleotide sequence ID" value="NZ_CP017690.1"/>
</dbReference>
<keyword evidence="1" id="KW-0472">Membrane</keyword>
<evidence type="ECO:0000313" key="2">
    <source>
        <dbReference type="EMBL" id="WMV74739.1"/>
    </source>
</evidence>
<keyword evidence="1" id="KW-1133">Transmembrane helix</keyword>
<evidence type="ECO:0000256" key="1">
    <source>
        <dbReference type="SAM" id="Phobius"/>
    </source>
</evidence>
<feature type="transmembrane region" description="Helical" evidence="1">
    <location>
        <begin position="30"/>
        <end position="47"/>
    </location>
</feature>